<keyword evidence="3" id="KW-1185">Reference proteome</keyword>
<dbReference type="PANTHER" id="PTHR10605:SF56">
    <property type="entry name" value="BIFUNCTIONAL HEPARAN SULFATE N-DEACETYLASE_N-SULFOTRANSFERASE"/>
    <property type="match status" value="1"/>
</dbReference>
<dbReference type="GO" id="GO:0008146">
    <property type="term" value="F:sulfotransferase activity"/>
    <property type="evidence" value="ECO:0007669"/>
    <property type="project" value="InterPro"/>
</dbReference>
<protein>
    <submittedName>
        <fullName evidence="2">Sulfotransferase family protein</fullName>
    </submittedName>
</protein>
<evidence type="ECO:0000313" key="2">
    <source>
        <dbReference type="EMBL" id="PWK61062.1"/>
    </source>
</evidence>
<dbReference type="RefSeq" id="WP_109667268.1">
    <property type="nucleotide sequence ID" value="NZ_QGGW01000003.1"/>
</dbReference>
<dbReference type="EMBL" id="QGGW01000003">
    <property type="protein sequence ID" value="PWK61062.1"/>
    <property type="molecule type" value="Genomic_DNA"/>
</dbReference>
<sequence length="308" mass="35310">MSRTGETLFYCIGAQKAGTTWLSKYLGQHPEVFVPHHKEMDYFFSLQAGNKRQQIRRRLQILLKDCVTQGSNGALREDFPLDRIAELSNLIAVLGGKADYLSLFHARAPGVKAFGDLSPSYSLLAREAYTDMAGRHPDTRFIFLMRDPVMRFWSSVRMWYASNAETRATKSIQELFYDRLRVPTDHLVLFSRYGRVINELESVVPRERIHYDFYEHIFSPHGQSHLDKLTDFLGVSRREGALDRKVWETDTTHASQSDLTQTMRDDAREVFDQVYKVVRARFGDAAPASWLWETDTKATVASAGGSRS</sequence>
<dbReference type="InterPro" id="IPR027417">
    <property type="entry name" value="P-loop_NTPase"/>
</dbReference>
<dbReference type="OrthoDB" id="981508at2"/>
<dbReference type="Proteomes" id="UP000245708">
    <property type="component" value="Unassembled WGS sequence"/>
</dbReference>
<comment type="caution">
    <text evidence="2">The sequence shown here is derived from an EMBL/GenBank/DDBJ whole genome shotgun (WGS) entry which is preliminary data.</text>
</comment>
<name>A0A316GJH6_9RHOB</name>
<dbReference type="SUPFAM" id="SSF52540">
    <property type="entry name" value="P-loop containing nucleoside triphosphate hydrolases"/>
    <property type="match status" value="1"/>
</dbReference>
<gene>
    <name evidence="2" type="ORF">C7455_103262</name>
</gene>
<dbReference type="PANTHER" id="PTHR10605">
    <property type="entry name" value="HEPARAN SULFATE SULFOTRANSFERASE"/>
    <property type="match status" value="1"/>
</dbReference>
<evidence type="ECO:0000313" key="3">
    <source>
        <dbReference type="Proteomes" id="UP000245708"/>
    </source>
</evidence>
<keyword evidence="1 2" id="KW-0808">Transferase</keyword>
<organism evidence="2 3">
    <name type="scientific">Roseicyclus mahoneyensis</name>
    <dbReference type="NCBI Taxonomy" id="164332"/>
    <lineage>
        <taxon>Bacteria</taxon>
        <taxon>Pseudomonadati</taxon>
        <taxon>Pseudomonadota</taxon>
        <taxon>Alphaproteobacteria</taxon>
        <taxon>Rhodobacterales</taxon>
        <taxon>Roseobacteraceae</taxon>
        <taxon>Roseicyclus</taxon>
    </lineage>
</organism>
<dbReference type="AlphaFoldDB" id="A0A316GJH6"/>
<accession>A0A316GJH6</accession>
<dbReference type="InterPro" id="IPR037359">
    <property type="entry name" value="NST/OST"/>
</dbReference>
<proteinExistence type="predicted"/>
<dbReference type="Pfam" id="PF13469">
    <property type="entry name" value="Sulfotransfer_3"/>
    <property type="match status" value="1"/>
</dbReference>
<dbReference type="Gene3D" id="3.40.50.300">
    <property type="entry name" value="P-loop containing nucleotide triphosphate hydrolases"/>
    <property type="match status" value="1"/>
</dbReference>
<evidence type="ECO:0000256" key="1">
    <source>
        <dbReference type="ARBA" id="ARBA00022679"/>
    </source>
</evidence>
<reference evidence="2 3" key="1">
    <citation type="submission" date="2018-05" db="EMBL/GenBank/DDBJ databases">
        <title>Genomic Encyclopedia of Type Strains, Phase IV (KMG-IV): sequencing the most valuable type-strain genomes for metagenomic binning, comparative biology and taxonomic classification.</title>
        <authorList>
            <person name="Goeker M."/>
        </authorList>
    </citation>
    <scope>NUCLEOTIDE SEQUENCE [LARGE SCALE GENOMIC DNA]</scope>
    <source>
        <strain evidence="2 3">DSM 16097</strain>
    </source>
</reference>